<accession>A0A1G9N0G3</accession>
<dbReference type="OrthoDB" id="9796775at2"/>
<dbReference type="AlphaFoldDB" id="A0A1G9N0G3"/>
<dbReference type="SUPFAM" id="SSF48295">
    <property type="entry name" value="TrpR-like"/>
    <property type="match status" value="1"/>
</dbReference>
<dbReference type="Gene3D" id="1.10.10.10">
    <property type="entry name" value="Winged helix-like DNA-binding domain superfamily/Winged helix DNA-binding domain"/>
    <property type="match status" value="1"/>
</dbReference>
<evidence type="ECO:0000313" key="1">
    <source>
        <dbReference type="EMBL" id="SDL79873.1"/>
    </source>
</evidence>
<proteinExistence type="predicted"/>
<dbReference type="RefSeq" id="WP_091766327.1">
    <property type="nucleotide sequence ID" value="NZ_FNHG01000002.1"/>
</dbReference>
<dbReference type="STRING" id="144026.SAMN04488568_102171"/>
<dbReference type="EMBL" id="FNHG01000002">
    <property type="protein sequence ID" value="SDL79873.1"/>
    <property type="molecule type" value="Genomic_DNA"/>
</dbReference>
<keyword evidence="2" id="KW-1185">Reference proteome</keyword>
<dbReference type="InterPro" id="IPR010921">
    <property type="entry name" value="Trp_repressor/repl_initiator"/>
</dbReference>
<dbReference type="Pfam" id="PF06627">
    <property type="entry name" value="DUF1153"/>
    <property type="match status" value="1"/>
</dbReference>
<dbReference type="GO" id="GO:0043565">
    <property type="term" value="F:sequence-specific DNA binding"/>
    <property type="evidence" value="ECO:0007669"/>
    <property type="project" value="InterPro"/>
</dbReference>
<evidence type="ECO:0000313" key="2">
    <source>
        <dbReference type="Proteomes" id="UP000199759"/>
    </source>
</evidence>
<protein>
    <recommendedName>
        <fullName evidence="3">DUF1153 domain-containing protein</fullName>
    </recommendedName>
</protein>
<reference evidence="1 2" key="1">
    <citation type="submission" date="2016-10" db="EMBL/GenBank/DDBJ databases">
        <authorList>
            <person name="de Groot N.N."/>
        </authorList>
    </citation>
    <scope>NUCLEOTIDE SEQUENCE [LARGE SCALE GENOMIC DNA]</scope>
    <source>
        <strain evidence="1 2">DSM 16077</strain>
    </source>
</reference>
<organism evidence="1 2">
    <name type="scientific">Maricaulis salignorans</name>
    <dbReference type="NCBI Taxonomy" id="144026"/>
    <lineage>
        <taxon>Bacteria</taxon>
        <taxon>Pseudomonadati</taxon>
        <taxon>Pseudomonadota</taxon>
        <taxon>Alphaproteobacteria</taxon>
        <taxon>Maricaulales</taxon>
        <taxon>Maricaulaceae</taxon>
        <taxon>Maricaulis</taxon>
    </lineage>
</organism>
<gene>
    <name evidence="1" type="ORF">SAMN04488568_102171</name>
</gene>
<dbReference type="InterPro" id="IPR036388">
    <property type="entry name" value="WH-like_DNA-bd_sf"/>
</dbReference>
<dbReference type="InterPro" id="IPR009534">
    <property type="entry name" value="DUF1153"/>
</dbReference>
<sequence length="90" mass="10199">MQPRLQKKENYVIGPDGSPLTLADLPNPGAQRWVVRRKAEVVAAVRGGLLSLDEACERYTLTVEEFLGWQRSIDKHGLAGLRTTRLQHYR</sequence>
<name>A0A1G9N0G3_9PROT</name>
<evidence type="ECO:0008006" key="3">
    <source>
        <dbReference type="Google" id="ProtNLM"/>
    </source>
</evidence>
<dbReference type="Proteomes" id="UP000199759">
    <property type="component" value="Unassembled WGS sequence"/>
</dbReference>